<evidence type="ECO:0000256" key="11">
    <source>
        <dbReference type="ARBA" id="ARBA00048359"/>
    </source>
</evidence>
<dbReference type="Gene3D" id="1.10.730.20">
    <property type="match status" value="1"/>
</dbReference>
<dbReference type="PANTHER" id="PTHR42765:SF1">
    <property type="entry name" value="ISOLEUCINE--TRNA LIGASE, MITOCHONDRIAL"/>
    <property type="match status" value="1"/>
</dbReference>
<comment type="subcellular location">
    <subcellularLocation>
        <location evidence="1 12">Cytoplasm</location>
    </subcellularLocation>
</comment>
<dbReference type="Pfam" id="PF00133">
    <property type="entry name" value="tRNA-synt_1"/>
    <property type="match status" value="1"/>
</dbReference>
<feature type="binding site" evidence="12">
    <location>
        <position position="911"/>
    </location>
    <ligand>
        <name>Zn(2+)</name>
        <dbReference type="ChEBI" id="CHEBI:29105"/>
    </ligand>
</feature>
<dbReference type="FunFam" id="1.10.10.830:FF:000001">
    <property type="entry name" value="Isoleucine--tRNA ligase"/>
    <property type="match status" value="1"/>
</dbReference>
<dbReference type="Pfam" id="PF06827">
    <property type="entry name" value="zf-FPG_IleRS"/>
    <property type="match status" value="1"/>
</dbReference>
<dbReference type="InterPro" id="IPR009080">
    <property type="entry name" value="tRNAsynth_Ia_anticodon-bd"/>
</dbReference>
<evidence type="ECO:0000256" key="12">
    <source>
        <dbReference type="HAMAP-Rule" id="MF_02002"/>
    </source>
</evidence>
<evidence type="ECO:0000259" key="13">
    <source>
        <dbReference type="Pfam" id="PF00133"/>
    </source>
</evidence>
<comment type="function">
    <text evidence="10 12">Catalyzes the attachment of isoleucine to tRNA(Ile). As IleRS can inadvertently accommodate and process structurally similar amino acids such as valine, to avoid such errors it has two additional distinct tRNA(Ile)-dependent editing activities. One activity is designated as 'pretransfer' editing and involves the hydrolysis of activated Val-AMP. The other activity is designated 'posttransfer' editing and involves deacylation of mischarged Val-tRNA(Ile).</text>
</comment>
<dbReference type="GO" id="GO:0005829">
    <property type="term" value="C:cytosol"/>
    <property type="evidence" value="ECO:0007669"/>
    <property type="project" value="TreeGrafter"/>
</dbReference>
<keyword evidence="5 12" id="KW-0436">Ligase</keyword>
<evidence type="ECO:0000259" key="15">
    <source>
        <dbReference type="Pfam" id="PF08264"/>
    </source>
</evidence>
<feature type="binding site" evidence="12">
    <location>
        <position position="888"/>
    </location>
    <ligand>
        <name>Zn(2+)</name>
        <dbReference type="ChEBI" id="CHEBI:29105"/>
    </ligand>
</feature>
<keyword evidence="7 12" id="KW-0067">ATP-binding</keyword>
<dbReference type="GO" id="GO:0004822">
    <property type="term" value="F:isoleucine-tRNA ligase activity"/>
    <property type="evidence" value="ECO:0007669"/>
    <property type="project" value="UniProtKB-UniRule"/>
</dbReference>
<feature type="domain" description="Zinc finger FPG/IleRS-type" evidence="14">
    <location>
        <begin position="885"/>
        <end position="914"/>
    </location>
</feature>
<dbReference type="PRINTS" id="PR00984">
    <property type="entry name" value="TRNASYNTHILE"/>
</dbReference>
<comment type="domain">
    <text evidence="12">IleRS has two distinct active sites: one for aminoacylation and one for editing. The misactivated valine is translocated from the active site to the editing site, which sterically excludes the correctly activated isoleucine. The single editing site contains two valyl binding pockets, one specific for each substrate (Val-AMP or Val-tRNA(Ile)).</text>
</comment>
<dbReference type="SUPFAM" id="SSF47323">
    <property type="entry name" value="Anticodon-binding domain of a subclass of class I aminoacyl-tRNA synthetases"/>
    <property type="match status" value="1"/>
</dbReference>
<keyword evidence="6 12" id="KW-0547">Nucleotide-binding</keyword>
<keyword evidence="9 12" id="KW-0030">Aminoacyl-tRNA synthetase</keyword>
<feature type="binding site" evidence="12">
    <location>
        <position position="596"/>
    </location>
    <ligand>
        <name>ATP</name>
        <dbReference type="ChEBI" id="CHEBI:30616"/>
    </ligand>
</feature>
<comment type="similarity">
    <text evidence="2 12">Belongs to the class-I aminoacyl-tRNA synthetase family. IleS type 1 subfamily.</text>
</comment>
<evidence type="ECO:0000256" key="10">
    <source>
        <dbReference type="ARBA" id="ARBA00025217"/>
    </source>
</evidence>
<dbReference type="OrthoDB" id="9810365at2"/>
<dbReference type="InterPro" id="IPR013155">
    <property type="entry name" value="M/V/L/I-tRNA-synth_anticd-bd"/>
</dbReference>
<dbReference type="PROSITE" id="PS00178">
    <property type="entry name" value="AA_TRNA_LIGASE_I"/>
    <property type="match status" value="1"/>
</dbReference>
<gene>
    <name evidence="12" type="primary">ileS</name>
    <name evidence="16" type="ORF">D4T97_009260</name>
</gene>
<dbReference type="GO" id="GO:0005524">
    <property type="term" value="F:ATP binding"/>
    <property type="evidence" value="ECO:0007669"/>
    <property type="project" value="UniProtKB-UniRule"/>
</dbReference>
<dbReference type="InterPro" id="IPR014729">
    <property type="entry name" value="Rossmann-like_a/b/a_fold"/>
</dbReference>
<dbReference type="SUPFAM" id="SSF50677">
    <property type="entry name" value="ValRS/IleRS/LeuRS editing domain"/>
    <property type="match status" value="1"/>
</dbReference>
<reference evidence="16" key="1">
    <citation type="submission" date="2018-12" db="EMBL/GenBank/DDBJ databases">
        <authorList>
            <person name="Sun L."/>
            <person name="Chen Z."/>
        </authorList>
    </citation>
    <scope>NUCLEOTIDE SEQUENCE [LARGE SCALE GENOMIC DNA]</scope>
    <source>
        <strain evidence="16">3-2-2</strain>
    </source>
</reference>
<dbReference type="InterPro" id="IPR009008">
    <property type="entry name" value="Val/Leu/Ile-tRNA-synth_edit"/>
</dbReference>
<dbReference type="InterPro" id="IPR050081">
    <property type="entry name" value="Ile-tRNA_ligase"/>
</dbReference>
<dbReference type="GO" id="GO:0000049">
    <property type="term" value="F:tRNA binding"/>
    <property type="evidence" value="ECO:0007669"/>
    <property type="project" value="InterPro"/>
</dbReference>
<dbReference type="Gene3D" id="1.10.10.830">
    <property type="entry name" value="Ile-tRNA synthetase CP2 domain-like"/>
    <property type="match status" value="1"/>
</dbReference>
<dbReference type="AlphaFoldDB" id="A0A429Y2E6"/>
<dbReference type="Gene3D" id="3.40.50.620">
    <property type="entry name" value="HUPs"/>
    <property type="match status" value="2"/>
</dbReference>
<evidence type="ECO:0000256" key="7">
    <source>
        <dbReference type="ARBA" id="ARBA00022840"/>
    </source>
</evidence>
<dbReference type="CDD" id="cd00818">
    <property type="entry name" value="IleRS_core"/>
    <property type="match status" value="1"/>
</dbReference>
<keyword evidence="12" id="KW-0479">Metal-binding</keyword>
<feature type="binding site" evidence="12">
    <location>
        <position position="552"/>
    </location>
    <ligand>
        <name>L-isoleucyl-5'-AMP</name>
        <dbReference type="ChEBI" id="CHEBI:178002"/>
    </ligand>
</feature>
<dbReference type="SUPFAM" id="SSF52374">
    <property type="entry name" value="Nucleotidylyl transferase"/>
    <property type="match status" value="1"/>
</dbReference>
<dbReference type="GO" id="GO:0008270">
    <property type="term" value="F:zinc ion binding"/>
    <property type="evidence" value="ECO:0007669"/>
    <property type="project" value="UniProtKB-UniRule"/>
</dbReference>
<dbReference type="FunFam" id="1.10.730.20:FF:000001">
    <property type="entry name" value="Isoleucine--tRNA ligase"/>
    <property type="match status" value="1"/>
</dbReference>
<name>A0A429Y2E6_9BACI</name>
<dbReference type="FunFam" id="3.40.50.620:FF:000152">
    <property type="entry name" value="Isoleucine--tRNA ligase"/>
    <property type="match status" value="1"/>
</dbReference>
<dbReference type="InterPro" id="IPR002301">
    <property type="entry name" value="Ile-tRNA-ligase"/>
</dbReference>
<dbReference type="EMBL" id="QYTV02000003">
    <property type="protein sequence ID" value="RST75419.1"/>
    <property type="molecule type" value="Genomic_DNA"/>
</dbReference>
<dbReference type="InterPro" id="IPR001412">
    <property type="entry name" value="aa-tRNA-synth_I_CS"/>
</dbReference>
<dbReference type="GO" id="GO:0002161">
    <property type="term" value="F:aminoacyl-tRNA deacylase activity"/>
    <property type="evidence" value="ECO:0007669"/>
    <property type="project" value="InterPro"/>
</dbReference>
<comment type="caution">
    <text evidence="16">The sequence shown here is derived from an EMBL/GenBank/DDBJ whole genome shotgun (WGS) entry which is preliminary data.</text>
</comment>
<evidence type="ECO:0000256" key="8">
    <source>
        <dbReference type="ARBA" id="ARBA00022917"/>
    </source>
</evidence>
<evidence type="ECO:0000256" key="9">
    <source>
        <dbReference type="ARBA" id="ARBA00023146"/>
    </source>
</evidence>
<dbReference type="HAMAP" id="MF_02002">
    <property type="entry name" value="Ile_tRNA_synth_type1"/>
    <property type="match status" value="1"/>
</dbReference>
<dbReference type="Pfam" id="PF08264">
    <property type="entry name" value="Anticodon_1"/>
    <property type="match status" value="1"/>
</dbReference>
<dbReference type="GO" id="GO:0006428">
    <property type="term" value="P:isoleucyl-tRNA aminoacylation"/>
    <property type="evidence" value="ECO:0007669"/>
    <property type="project" value="UniProtKB-UniRule"/>
</dbReference>
<feature type="short sequence motif" description="'HIGH' region" evidence="12">
    <location>
        <begin position="57"/>
        <end position="67"/>
    </location>
</feature>
<evidence type="ECO:0000256" key="1">
    <source>
        <dbReference type="ARBA" id="ARBA00004496"/>
    </source>
</evidence>
<evidence type="ECO:0000256" key="6">
    <source>
        <dbReference type="ARBA" id="ARBA00022741"/>
    </source>
</evidence>
<dbReference type="InterPro" id="IPR002300">
    <property type="entry name" value="aa-tRNA-synth_Ia"/>
</dbReference>
<dbReference type="EC" id="6.1.1.5" evidence="12"/>
<evidence type="ECO:0000256" key="5">
    <source>
        <dbReference type="ARBA" id="ARBA00022598"/>
    </source>
</evidence>
<dbReference type="FunFam" id="3.90.740.10:FF:000006">
    <property type="entry name" value="Isoleucine--tRNA ligase"/>
    <property type="match status" value="1"/>
</dbReference>
<feature type="domain" description="Methionyl/Valyl/Leucyl/Isoleucyl-tRNA synthetase anticodon-binding" evidence="15">
    <location>
        <begin position="676"/>
        <end position="830"/>
    </location>
</feature>
<sequence length="923" mass="104711">MDYKDTLLMPKTDFPMRGNLPKREPEMQAKWEEENIYQKVQERTQGRPLYVLHDGPPYANGDLHMGHALNKTLKDFIVRYKSMAGFCAPYVPGWDTHGLPIEQALTNKGVKRKEMSVAEFREKCTQYAYEQIDNQRTEFKRLGIRGDWENPYITLKPAYEAEQIKVFGEMAKKGYIYKGKKPVYWSPSSESALAEAEIEYKDKRSPSIYVSFTVTDGNGVLEDGSSIIIWTTTPWTIPANLAIAVHPELTYAVIEQDGKKYVAAEELVSTLKDVLEWPDAKVVKTVKGSELEHVVTKHPFYDRDSVVILGEHVTMESGTGCVHTAPGHGEDDFNIGQKYGLDVLCPVDDKGHMTEEAPGFEGLFYDAANKPITEKLEETGALLKLEFITHSYPHDWRTKKPVIFRATSQWFASIKDFREELLESIKDVKWVPKWGETRLYNMVRDRGDWCISRQRVWGVPIPVFYAENGEEIITDETISHVSDLFREQGSNIWFEKEASELLPEGFTHPGSPNGTFTKETDIMDVWFDSGSSHQGVLVERDDLRRPADLYLEGSDQYRGWFNSSLTTSVAVTGKAPYTGVLSHGFVLDGEGHKMSKSLGNVIVPSKVTNQFGAEILRLWVASVDYQSDVRISDPILKQVSEVYRKIRNTFRFLLGNLADFNPEENAISFENLREVDQFLLIRLNNLVKEALESYEDFEFADIYHAVNNFCTVDLSSFYMDFAKDVLYIEAENNFERRAMQTVMYKCVVALAKLLSPILPHTADEVWTHIPGVQEESVQLTDMPTVEEIANGAELENKWKEFLLVRDDVLKALEEARNEKVIGKSLTAKVSLYVNDDVKDLLESISESLKQLFIVSGFKVAGSYDEAPDHALKLEKAAVVIEKAEGETCERCWVVTPEVGDVEGHPTICPRCASVVEQVQESKS</sequence>
<evidence type="ECO:0000256" key="4">
    <source>
        <dbReference type="ARBA" id="ARBA00022490"/>
    </source>
</evidence>
<keyword evidence="4 12" id="KW-0963">Cytoplasm</keyword>
<dbReference type="NCBIfam" id="TIGR00392">
    <property type="entry name" value="ileS"/>
    <property type="match status" value="1"/>
</dbReference>
<feature type="binding site" evidence="12">
    <location>
        <position position="891"/>
    </location>
    <ligand>
        <name>Zn(2+)</name>
        <dbReference type="ChEBI" id="CHEBI:29105"/>
    </ligand>
</feature>
<evidence type="ECO:0000313" key="16">
    <source>
        <dbReference type="EMBL" id="RST75419.1"/>
    </source>
</evidence>
<feature type="binding site" evidence="12">
    <location>
        <position position="908"/>
    </location>
    <ligand>
        <name>Zn(2+)</name>
        <dbReference type="ChEBI" id="CHEBI:29105"/>
    </ligand>
</feature>
<keyword evidence="8 12" id="KW-0648">Protein biosynthesis</keyword>
<feature type="short sequence motif" description="'KMSKS' region" evidence="12">
    <location>
        <begin position="593"/>
        <end position="597"/>
    </location>
</feature>
<dbReference type="CDD" id="cd07960">
    <property type="entry name" value="Anticodon_Ia_Ile_BEm"/>
    <property type="match status" value="1"/>
</dbReference>
<dbReference type="InterPro" id="IPR023585">
    <property type="entry name" value="Ile-tRNA-ligase_type1"/>
</dbReference>
<organism evidence="16 17">
    <name type="scientific">Siminovitchia acidinfaciens</name>
    <dbReference type="NCBI Taxonomy" id="2321395"/>
    <lineage>
        <taxon>Bacteria</taxon>
        <taxon>Bacillati</taxon>
        <taxon>Bacillota</taxon>
        <taxon>Bacilli</taxon>
        <taxon>Bacillales</taxon>
        <taxon>Bacillaceae</taxon>
        <taxon>Siminovitchia</taxon>
    </lineage>
</organism>
<dbReference type="Gene3D" id="3.90.740.10">
    <property type="entry name" value="Valyl/Leucyl/Isoleucyl-tRNA synthetase, editing domain"/>
    <property type="match status" value="1"/>
</dbReference>
<dbReference type="PANTHER" id="PTHR42765">
    <property type="entry name" value="SOLEUCYL-TRNA SYNTHETASE"/>
    <property type="match status" value="1"/>
</dbReference>
<evidence type="ECO:0000313" key="17">
    <source>
        <dbReference type="Proteomes" id="UP000287156"/>
    </source>
</evidence>
<dbReference type="RefSeq" id="WP_126049901.1">
    <property type="nucleotide sequence ID" value="NZ_QYTV02000003.1"/>
</dbReference>
<keyword evidence="17" id="KW-1185">Reference proteome</keyword>
<evidence type="ECO:0000256" key="2">
    <source>
        <dbReference type="ARBA" id="ARBA00006887"/>
    </source>
</evidence>
<protein>
    <recommendedName>
        <fullName evidence="12">Isoleucine--tRNA ligase</fullName>
        <ecNumber evidence="12">6.1.1.5</ecNumber>
    </recommendedName>
    <alternativeName>
        <fullName evidence="12">Isoleucyl-tRNA synthetase</fullName>
        <shortName evidence="12">IleRS</shortName>
    </alternativeName>
</protein>
<dbReference type="Proteomes" id="UP000287156">
    <property type="component" value="Unassembled WGS sequence"/>
</dbReference>
<comment type="catalytic activity">
    <reaction evidence="11 12">
        <text>tRNA(Ile) + L-isoleucine + ATP = L-isoleucyl-tRNA(Ile) + AMP + diphosphate</text>
        <dbReference type="Rhea" id="RHEA:11060"/>
        <dbReference type="Rhea" id="RHEA-COMP:9666"/>
        <dbReference type="Rhea" id="RHEA-COMP:9695"/>
        <dbReference type="ChEBI" id="CHEBI:30616"/>
        <dbReference type="ChEBI" id="CHEBI:33019"/>
        <dbReference type="ChEBI" id="CHEBI:58045"/>
        <dbReference type="ChEBI" id="CHEBI:78442"/>
        <dbReference type="ChEBI" id="CHEBI:78528"/>
        <dbReference type="ChEBI" id="CHEBI:456215"/>
        <dbReference type="EC" id="6.1.1.5"/>
    </reaction>
</comment>
<dbReference type="InterPro" id="IPR033708">
    <property type="entry name" value="Anticodon_Ile_BEm"/>
</dbReference>
<feature type="domain" description="Aminoacyl-tRNA synthetase class Ia" evidence="13">
    <location>
        <begin position="27"/>
        <end position="632"/>
    </location>
</feature>
<comment type="subunit">
    <text evidence="3 12">Monomer.</text>
</comment>
<proteinExistence type="inferred from homology"/>
<keyword evidence="12" id="KW-0862">Zinc</keyword>
<evidence type="ECO:0000256" key="3">
    <source>
        <dbReference type="ARBA" id="ARBA00011245"/>
    </source>
</evidence>
<evidence type="ECO:0000259" key="14">
    <source>
        <dbReference type="Pfam" id="PF06827"/>
    </source>
</evidence>
<dbReference type="InterPro" id="IPR010663">
    <property type="entry name" value="Znf_FPG/IleRS"/>
</dbReference>
<comment type="cofactor">
    <cofactor evidence="12">
        <name>Zn(2+)</name>
        <dbReference type="ChEBI" id="CHEBI:29105"/>
    </cofactor>
    <text evidence="12">Binds 1 zinc ion per subunit.</text>
</comment>
<accession>A0A429Y2E6</accession>